<dbReference type="EnsemblPlants" id="Solyc02g005390.1.1">
    <property type="protein sequence ID" value="Solyc02g005390.1.1"/>
    <property type="gene ID" value="Solyc02g005390.1"/>
</dbReference>
<dbReference type="AlphaFoldDB" id="K4B4E1"/>
<dbReference type="InParanoid" id="K4B4E1"/>
<sequence length="66" mass="7589">MDAIGIADDINGRRGDKSVKEHTVVFDNGDEHQFDAVIFAIGYKKIVTKWLKDYSSIFHEYDKLIN</sequence>
<dbReference type="PhylomeDB" id="K4B4E1"/>
<dbReference type="PaxDb" id="4081-Solyc02g005390.1.1"/>
<accession>K4B4E1</accession>
<evidence type="ECO:0000313" key="2">
    <source>
        <dbReference type="Proteomes" id="UP000004994"/>
    </source>
</evidence>
<reference evidence="1" key="1">
    <citation type="journal article" date="2012" name="Nature">
        <title>The tomato genome sequence provides insights into fleshy fruit evolution.</title>
        <authorList>
            <consortium name="Tomato Genome Consortium"/>
        </authorList>
    </citation>
    <scope>NUCLEOTIDE SEQUENCE [LARGE SCALE GENOMIC DNA]</scope>
    <source>
        <strain evidence="1">cv. Heinz 1706</strain>
    </source>
</reference>
<proteinExistence type="predicted"/>
<dbReference type="HOGENOM" id="CLU_2836112_0_0_1"/>
<organism evidence="1">
    <name type="scientific">Solanum lycopersicum</name>
    <name type="common">Tomato</name>
    <name type="synonym">Lycopersicon esculentum</name>
    <dbReference type="NCBI Taxonomy" id="4081"/>
    <lineage>
        <taxon>Eukaryota</taxon>
        <taxon>Viridiplantae</taxon>
        <taxon>Streptophyta</taxon>
        <taxon>Embryophyta</taxon>
        <taxon>Tracheophyta</taxon>
        <taxon>Spermatophyta</taxon>
        <taxon>Magnoliopsida</taxon>
        <taxon>eudicotyledons</taxon>
        <taxon>Gunneridae</taxon>
        <taxon>Pentapetalae</taxon>
        <taxon>asterids</taxon>
        <taxon>lamiids</taxon>
        <taxon>Solanales</taxon>
        <taxon>Solanaceae</taxon>
        <taxon>Solanoideae</taxon>
        <taxon>Solaneae</taxon>
        <taxon>Solanum</taxon>
        <taxon>Solanum subgen. Lycopersicon</taxon>
    </lineage>
</organism>
<dbReference type="Gramene" id="Solyc02g005390.1.1">
    <property type="protein sequence ID" value="Solyc02g005390.1.1"/>
    <property type="gene ID" value="Solyc02g005390.1"/>
</dbReference>
<evidence type="ECO:0000313" key="1">
    <source>
        <dbReference type="EnsemblPlants" id="Solyc02g005390.1.1"/>
    </source>
</evidence>
<reference evidence="1" key="2">
    <citation type="submission" date="2015-06" db="UniProtKB">
        <authorList>
            <consortium name="EnsemblPlants"/>
        </authorList>
    </citation>
    <scope>IDENTIFICATION</scope>
    <source>
        <strain evidence="1">cv. Heinz 1706</strain>
    </source>
</reference>
<keyword evidence="2" id="KW-1185">Reference proteome</keyword>
<name>K4B4E1_SOLLC</name>
<dbReference type="Proteomes" id="UP000004994">
    <property type="component" value="Chromosome 2"/>
</dbReference>
<protein>
    <recommendedName>
        <fullName evidence="3">Flavin-containing monooxygenase</fullName>
    </recommendedName>
</protein>
<evidence type="ECO:0008006" key="3">
    <source>
        <dbReference type="Google" id="ProtNLM"/>
    </source>
</evidence>